<reference evidence="2 3" key="1">
    <citation type="submission" date="2020-02" db="EMBL/GenBank/DDBJ databases">
        <authorList>
            <person name="Ma Q."/>
            <person name="Huang Y."/>
            <person name="Song X."/>
            <person name="Pei D."/>
        </authorList>
    </citation>
    <scope>NUCLEOTIDE SEQUENCE [LARGE SCALE GENOMIC DNA]</scope>
    <source>
        <strain evidence="2">Sxm20200214</strain>
        <tissue evidence="2">Leaf</tissue>
    </source>
</reference>
<dbReference type="GO" id="GO:0005737">
    <property type="term" value="C:cytoplasm"/>
    <property type="evidence" value="ECO:0007669"/>
    <property type="project" value="TreeGrafter"/>
</dbReference>
<dbReference type="Proteomes" id="UP000886595">
    <property type="component" value="Unassembled WGS sequence"/>
</dbReference>
<sequence length="143" mass="16318">MNLEITRNIRVGAKKIVDGSESDDILIKSYVSSSLPSNDDLVYSSKLKVNKISGTEWDSLVIKSEVPVMVMFTQYWCPLCETLSPVLDKFDTEYTGRFKFYTLDTAEETDIASRYHVRTSPTIILSSKTETRWMWCSNIILGI</sequence>
<gene>
    <name evidence="2" type="ORF">Bca52824_017124</name>
</gene>
<accession>A0A8X8AWZ2</accession>
<name>A0A8X8AWZ2_BRACI</name>
<dbReference type="SUPFAM" id="SSF52833">
    <property type="entry name" value="Thioredoxin-like"/>
    <property type="match status" value="1"/>
</dbReference>
<keyword evidence="3" id="KW-1185">Reference proteome</keyword>
<dbReference type="PANTHER" id="PTHR45663:SF32">
    <property type="entry name" value="THIOREDOXIN FAMILY PROTEIN-RELATED"/>
    <property type="match status" value="1"/>
</dbReference>
<evidence type="ECO:0000313" key="3">
    <source>
        <dbReference type="Proteomes" id="UP000886595"/>
    </source>
</evidence>
<dbReference type="Pfam" id="PF00085">
    <property type="entry name" value="Thioredoxin"/>
    <property type="match status" value="1"/>
</dbReference>
<dbReference type="PANTHER" id="PTHR45663">
    <property type="entry name" value="GEO12009P1"/>
    <property type="match status" value="1"/>
</dbReference>
<proteinExistence type="predicted"/>
<evidence type="ECO:0000259" key="1">
    <source>
        <dbReference type="Pfam" id="PF00085"/>
    </source>
</evidence>
<dbReference type="AlphaFoldDB" id="A0A8X8AWZ2"/>
<dbReference type="InterPro" id="IPR013766">
    <property type="entry name" value="Thioredoxin_domain"/>
</dbReference>
<dbReference type="GO" id="GO:0015035">
    <property type="term" value="F:protein-disulfide reductase activity"/>
    <property type="evidence" value="ECO:0007669"/>
    <property type="project" value="TreeGrafter"/>
</dbReference>
<organism evidence="2 3">
    <name type="scientific">Brassica carinata</name>
    <name type="common">Ethiopian mustard</name>
    <name type="synonym">Abyssinian cabbage</name>
    <dbReference type="NCBI Taxonomy" id="52824"/>
    <lineage>
        <taxon>Eukaryota</taxon>
        <taxon>Viridiplantae</taxon>
        <taxon>Streptophyta</taxon>
        <taxon>Embryophyta</taxon>
        <taxon>Tracheophyta</taxon>
        <taxon>Spermatophyta</taxon>
        <taxon>Magnoliopsida</taxon>
        <taxon>eudicotyledons</taxon>
        <taxon>Gunneridae</taxon>
        <taxon>Pentapetalae</taxon>
        <taxon>rosids</taxon>
        <taxon>malvids</taxon>
        <taxon>Brassicales</taxon>
        <taxon>Brassicaceae</taxon>
        <taxon>Brassiceae</taxon>
        <taxon>Brassica</taxon>
    </lineage>
</organism>
<evidence type="ECO:0000313" key="2">
    <source>
        <dbReference type="EMBL" id="KAG2314002.1"/>
    </source>
</evidence>
<feature type="domain" description="Thioredoxin" evidence="1">
    <location>
        <begin position="49"/>
        <end position="129"/>
    </location>
</feature>
<dbReference type="Gene3D" id="3.40.30.10">
    <property type="entry name" value="Glutaredoxin"/>
    <property type="match status" value="1"/>
</dbReference>
<dbReference type="CDD" id="cd02947">
    <property type="entry name" value="TRX_family"/>
    <property type="match status" value="1"/>
</dbReference>
<protein>
    <recommendedName>
        <fullName evidence="1">Thioredoxin domain-containing protein</fullName>
    </recommendedName>
</protein>
<dbReference type="EMBL" id="JAAMPC010000004">
    <property type="protein sequence ID" value="KAG2314002.1"/>
    <property type="molecule type" value="Genomic_DNA"/>
</dbReference>
<dbReference type="OrthoDB" id="1113108at2759"/>
<comment type="caution">
    <text evidence="2">The sequence shown here is derived from an EMBL/GenBank/DDBJ whole genome shotgun (WGS) entry which is preliminary data.</text>
</comment>
<dbReference type="InterPro" id="IPR036249">
    <property type="entry name" value="Thioredoxin-like_sf"/>
</dbReference>